<dbReference type="HOGENOM" id="CLU_011226_4_2_1"/>
<dbReference type="Gene3D" id="1.20.1050.10">
    <property type="match status" value="1"/>
</dbReference>
<dbReference type="Pfam" id="PF22041">
    <property type="entry name" value="GST_C_7"/>
    <property type="match status" value="1"/>
</dbReference>
<reference evidence="4 5" key="1">
    <citation type="submission" date="2015-01" db="EMBL/GenBank/DDBJ databases">
        <title>The Genome Sequence of Capronia semiimmersa CBS27337.</title>
        <authorList>
            <consortium name="The Broad Institute Genomics Platform"/>
            <person name="Cuomo C."/>
            <person name="de Hoog S."/>
            <person name="Gorbushina A."/>
            <person name="Stielow B."/>
            <person name="Teixiera M."/>
            <person name="Abouelleil A."/>
            <person name="Chapman S.B."/>
            <person name="Priest M."/>
            <person name="Young S.K."/>
            <person name="Wortman J."/>
            <person name="Nusbaum C."/>
            <person name="Birren B."/>
        </authorList>
    </citation>
    <scope>NUCLEOTIDE SEQUENCE [LARGE SCALE GENOMIC DNA]</scope>
    <source>
        <strain evidence="4 5">CBS 27337</strain>
    </source>
</reference>
<feature type="compositionally biased region" description="Polar residues" evidence="1">
    <location>
        <begin position="38"/>
        <end position="47"/>
    </location>
</feature>
<dbReference type="Proteomes" id="UP000054266">
    <property type="component" value="Unassembled WGS sequence"/>
</dbReference>
<accession>A0A0D2FXV5</accession>
<evidence type="ECO:0000313" key="5">
    <source>
        <dbReference type="Proteomes" id="UP000054266"/>
    </source>
</evidence>
<protein>
    <submittedName>
        <fullName evidence="4">Uncharacterized protein</fullName>
    </submittedName>
</protein>
<evidence type="ECO:0000259" key="2">
    <source>
        <dbReference type="Pfam" id="PF13409"/>
    </source>
</evidence>
<feature type="domain" description="Glutathione S-transferase UstS-like C-terminal" evidence="3">
    <location>
        <begin position="216"/>
        <end position="290"/>
    </location>
</feature>
<dbReference type="EMBL" id="KN846957">
    <property type="protein sequence ID" value="KIW71290.1"/>
    <property type="molecule type" value="Genomic_DNA"/>
</dbReference>
<dbReference type="InterPro" id="IPR054416">
    <property type="entry name" value="GST_UstS-like_C"/>
</dbReference>
<dbReference type="AlphaFoldDB" id="A0A0D2FXV5"/>
<feature type="region of interest" description="Disordered" evidence="1">
    <location>
        <begin position="286"/>
        <end position="321"/>
    </location>
</feature>
<feature type="domain" description="GST N-terminal" evidence="2">
    <location>
        <begin position="82"/>
        <end position="139"/>
    </location>
</feature>
<evidence type="ECO:0000313" key="4">
    <source>
        <dbReference type="EMBL" id="KIW71290.1"/>
    </source>
</evidence>
<dbReference type="Pfam" id="PF13409">
    <property type="entry name" value="GST_N_2"/>
    <property type="match status" value="1"/>
</dbReference>
<evidence type="ECO:0000256" key="1">
    <source>
        <dbReference type="SAM" id="MobiDB-lite"/>
    </source>
</evidence>
<dbReference type="STRING" id="5601.A0A0D2FXV5"/>
<dbReference type="Gene3D" id="3.40.30.10">
    <property type="entry name" value="Glutaredoxin"/>
    <property type="match status" value="1"/>
</dbReference>
<keyword evidence="5" id="KW-1185">Reference proteome</keyword>
<gene>
    <name evidence="4" type="ORF">PV04_03473</name>
</gene>
<sequence length="405" mass="45732">MLQAYRVLRHLRPSPTGLHARPTVASSSRVRTPGVAPSSRQLWTGQENPRGPLVLFDIANDRSPCSLQSARSAPSHQLQQSFSPNTIRSRLALHYKGLPYTQSWISYPDIERLWDKLGIPPNDTQDKAGPRCTLPVLLVRTEDFPQASLSRLHDANIPGVPKKGLATKFGMFTPFSSTLSIALALELLFHDRNLHPPLFPTHQSYEQAQQVEGIITRLLPATRRLILPSVPDILDARGKEYFIRTRKQWFGVSSLDELRPQSQRETDKLWEEIEHLLQPIIRTLQESPPQRGPALNDPFTWKDDGDDQTLGNNARNQGDEQWETGVGNSVRYLSGASSLTPTPTPTPTYADFILMAYLAWIARVDMDVWARLTQDVGGGVLENLWTGCLPYMKSHTYVRTLSWFR</sequence>
<evidence type="ECO:0000259" key="3">
    <source>
        <dbReference type="Pfam" id="PF22041"/>
    </source>
</evidence>
<proteinExistence type="predicted"/>
<name>A0A0D2FXV5_9EURO</name>
<organism evidence="4 5">
    <name type="scientific">Phialophora macrospora</name>
    <dbReference type="NCBI Taxonomy" id="1851006"/>
    <lineage>
        <taxon>Eukaryota</taxon>
        <taxon>Fungi</taxon>
        <taxon>Dikarya</taxon>
        <taxon>Ascomycota</taxon>
        <taxon>Pezizomycotina</taxon>
        <taxon>Eurotiomycetes</taxon>
        <taxon>Chaetothyriomycetidae</taxon>
        <taxon>Chaetothyriales</taxon>
        <taxon>Herpotrichiellaceae</taxon>
        <taxon>Phialophora</taxon>
    </lineage>
</organism>
<dbReference type="InterPro" id="IPR004045">
    <property type="entry name" value="Glutathione_S-Trfase_N"/>
</dbReference>
<feature type="region of interest" description="Disordered" evidence="1">
    <location>
        <begin position="14"/>
        <end position="48"/>
    </location>
</feature>